<evidence type="ECO:0000259" key="1">
    <source>
        <dbReference type="Pfam" id="PF10536"/>
    </source>
</evidence>
<protein>
    <recommendedName>
        <fullName evidence="1">Aminotransferase-like plant mobile domain-containing protein</fullName>
    </recommendedName>
</protein>
<sequence length="160" mass="18902">MGLYNYAAGYRVVSTHRWMNKFMKSGSELEHEAFLIFWLSSSNELEARNNLVRLMLKSPLHIVQVWAWERFLELRPKPYVISYAEPRLARWDKVDGLDVRNLRSVLDSAGEGFMWRPYAIAIENWKLPGYFLEEEKWVRVGHGLNEDELLSFAICLRVNH</sequence>
<dbReference type="Proteomes" id="UP001457282">
    <property type="component" value="Unassembled WGS sequence"/>
</dbReference>
<comment type="caution">
    <text evidence="2">The sequence shown here is derived from an EMBL/GenBank/DDBJ whole genome shotgun (WGS) entry which is preliminary data.</text>
</comment>
<dbReference type="InterPro" id="IPR019557">
    <property type="entry name" value="AminoTfrase-like_pln_mobile"/>
</dbReference>
<organism evidence="2 3">
    <name type="scientific">Rubus argutus</name>
    <name type="common">Southern blackberry</name>
    <dbReference type="NCBI Taxonomy" id="59490"/>
    <lineage>
        <taxon>Eukaryota</taxon>
        <taxon>Viridiplantae</taxon>
        <taxon>Streptophyta</taxon>
        <taxon>Embryophyta</taxon>
        <taxon>Tracheophyta</taxon>
        <taxon>Spermatophyta</taxon>
        <taxon>Magnoliopsida</taxon>
        <taxon>eudicotyledons</taxon>
        <taxon>Gunneridae</taxon>
        <taxon>Pentapetalae</taxon>
        <taxon>rosids</taxon>
        <taxon>fabids</taxon>
        <taxon>Rosales</taxon>
        <taxon>Rosaceae</taxon>
        <taxon>Rosoideae</taxon>
        <taxon>Rosoideae incertae sedis</taxon>
        <taxon>Rubus</taxon>
    </lineage>
</organism>
<name>A0AAW1XQK4_RUBAR</name>
<proteinExistence type="predicted"/>
<reference evidence="2 3" key="1">
    <citation type="journal article" date="2023" name="G3 (Bethesda)">
        <title>A chromosome-length genome assembly and annotation of blackberry (Rubus argutus, cv. 'Hillquist').</title>
        <authorList>
            <person name="Bruna T."/>
            <person name="Aryal R."/>
            <person name="Dudchenko O."/>
            <person name="Sargent D.J."/>
            <person name="Mead D."/>
            <person name="Buti M."/>
            <person name="Cavallini A."/>
            <person name="Hytonen T."/>
            <person name="Andres J."/>
            <person name="Pham M."/>
            <person name="Weisz D."/>
            <person name="Mascagni F."/>
            <person name="Usai G."/>
            <person name="Natali L."/>
            <person name="Bassil N."/>
            <person name="Fernandez G.E."/>
            <person name="Lomsadze A."/>
            <person name="Armour M."/>
            <person name="Olukolu B."/>
            <person name="Poorten T."/>
            <person name="Britton C."/>
            <person name="Davik J."/>
            <person name="Ashrafi H."/>
            <person name="Aiden E.L."/>
            <person name="Borodovsky M."/>
            <person name="Worthington M."/>
        </authorList>
    </citation>
    <scope>NUCLEOTIDE SEQUENCE [LARGE SCALE GENOMIC DNA]</scope>
    <source>
        <strain evidence="2">PI 553951</strain>
    </source>
</reference>
<feature type="domain" description="Aminotransferase-like plant mobile" evidence="1">
    <location>
        <begin position="53"/>
        <end position="158"/>
    </location>
</feature>
<dbReference type="PANTHER" id="PTHR46033:SF67">
    <property type="entry name" value="AMINOTRANSFERASE-LIKE, PLANT MOBILE DOMAIN FAMILY PROTEIN"/>
    <property type="match status" value="1"/>
</dbReference>
<accession>A0AAW1XQK4</accession>
<dbReference type="PANTHER" id="PTHR46033">
    <property type="entry name" value="PROTEIN MAIN-LIKE 2"/>
    <property type="match status" value="1"/>
</dbReference>
<dbReference type="InterPro" id="IPR044824">
    <property type="entry name" value="MAIN-like"/>
</dbReference>
<dbReference type="Pfam" id="PF10536">
    <property type="entry name" value="PMD"/>
    <property type="match status" value="1"/>
</dbReference>
<evidence type="ECO:0000313" key="3">
    <source>
        <dbReference type="Proteomes" id="UP001457282"/>
    </source>
</evidence>
<gene>
    <name evidence="2" type="ORF">M0R45_015177</name>
</gene>
<dbReference type="EMBL" id="JBEDUW010000003">
    <property type="protein sequence ID" value="KAK9938440.1"/>
    <property type="molecule type" value="Genomic_DNA"/>
</dbReference>
<keyword evidence="3" id="KW-1185">Reference proteome</keyword>
<dbReference type="AlphaFoldDB" id="A0AAW1XQK4"/>
<evidence type="ECO:0000313" key="2">
    <source>
        <dbReference type="EMBL" id="KAK9938440.1"/>
    </source>
</evidence>
<dbReference type="GO" id="GO:0010073">
    <property type="term" value="P:meristem maintenance"/>
    <property type="evidence" value="ECO:0007669"/>
    <property type="project" value="InterPro"/>
</dbReference>